<accession>A0AAJ4THV1</accession>
<reference evidence="1" key="1">
    <citation type="submission" date="2021-06" db="EMBL/GenBank/DDBJ databases">
        <title>Emergence of genetically related NDM-1-producing Providencia rettgeri strains in Argentina.</title>
        <authorList>
            <person name="Pasteran F."/>
            <person name="Meo A."/>
            <person name="Gomez S."/>
            <person name="Derdoy L."/>
            <person name="Albronoz E."/>
            <person name="Faccone D."/>
            <person name="Guerriero L."/>
            <person name="Archuby D."/>
            <person name="Tarzia A."/>
            <person name="Lopez M."/>
            <person name="Corso A."/>
        </authorList>
    </citation>
    <scope>NUCLEOTIDE SEQUENCE</scope>
    <source>
        <strain evidence="1">PreM15628</strain>
    </source>
</reference>
<proteinExistence type="predicted"/>
<gene>
    <name evidence="1" type="ORF">KOF27_15540</name>
</gene>
<evidence type="ECO:0000313" key="1">
    <source>
        <dbReference type="EMBL" id="QWQ20001.1"/>
    </source>
</evidence>
<dbReference type="RefSeq" id="WP_215954164.1">
    <property type="nucleotide sequence ID" value="NZ_CP076405.1"/>
</dbReference>
<evidence type="ECO:0000313" key="2">
    <source>
        <dbReference type="Proteomes" id="UP000682358"/>
    </source>
</evidence>
<dbReference type="EMBL" id="CP076405">
    <property type="protein sequence ID" value="QWQ20001.1"/>
    <property type="molecule type" value="Genomic_DNA"/>
</dbReference>
<dbReference type="Proteomes" id="UP000682358">
    <property type="component" value="Chromosome"/>
</dbReference>
<dbReference type="AlphaFoldDB" id="A0AAJ4THV1"/>
<name>A0AAJ4THV1_PRORE</name>
<sequence>MFNLLKKLFSKEKTNAKSNNTEVSFSFKMINGEAVIWEGNIPSISFSYYNDDDKKQRVSGDLRRVYLHSKGDFFVCIDTGSEYLSINENHIDTLFLYKSSRYDLVELFREILHLNNQNVFEYARYIRDIAATPKIVKEIPPIKTEFTYVYTKNDEKIREKNSVFIDQYLVNDHGFESISGLNVDTNERLYFSKAKINTMLNSEGYKKYRFDDWLNHVFGINNNVNN</sequence>
<organism evidence="1 2">
    <name type="scientific">Providencia rettgeri</name>
    <dbReference type="NCBI Taxonomy" id="587"/>
    <lineage>
        <taxon>Bacteria</taxon>
        <taxon>Pseudomonadati</taxon>
        <taxon>Pseudomonadota</taxon>
        <taxon>Gammaproteobacteria</taxon>
        <taxon>Enterobacterales</taxon>
        <taxon>Morganellaceae</taxon>
        <taxon>Providencia</taxon>
    </lineage>
</organism>
<protein>
    <submittedName>
        <fullName evidence="1">Uncharacterized protein</fullName>
    </submittedName>
</protein>